<reference evidence="2" key="1">
    <citation type="submission" date="2023-11" db="EMBL/GenBank/DDBJ databases">
        <authorList>
            <person name="Alioto T."/>
            <person name="Alioto T."/>
            <person name="Gomez Garrido J."/>
        </authorList>
    </citation>
    <scope>NUCLEOTIDE SEQUENCE</scope>
</reference>
<feature type="region of interest" description="Disordered" evidence="1">
    <location>
        <begin position="202"/>
        <end position="262"/>
    </location>
</feature>
<organism evidence="2 3">
    <name type="scientific">Lecanosticta acicola</name>
    <dbReference type="NCBI Taxonomy" id="111012"/>
    <lineage>
        <taxon>Eukaryota</taxon>
        <taxon>Fungi</taxon>
        <taxon>Dikarya</taxon>
        <taxon>Ascomycota</taxon>
        <taxon>Pezizomycotina</taxon>
        <taxon>Dothideomycetes</taxon>
        <taxon>Dothideomycetidae</taxon>
        <taxon>Mycosphaerellales</taxon>
        <taxon>Mycosphaerellaceae</taxon>
        <taxon>Lecanosticta</taxon>
    </lineage>
</organism>
<dbReference type="EMBL" id="CAVMBE010000072">
    <property type="protein sequence ID" value="CAK4032861.1"/>
    <property type="molecule type" value="Genomic_DNA"/>
</dbReference>
<sequence>MTTTNEPTRSYCNLSHEDMQSGSKHICWSPKVQNLMYQFCAFNNISEHCLPGPRMMVTLLQYIDFDTEDEDALRNATSKVITWIQSHVKPAVMNGNLREVSSAPGKKMADWSNSFSAFSKTWMGEKYNVIGNGMMGGDTTMEEWKAGEWRSKAICVDQTVAWKRAYPKEVYIQVGGAPNANAIPGHSSAGPAPVFSVPVPPSAGATPAAGPSSTGRAAVSGVPDPSSSANPIGSAQVPLPGSSSAGVHTSATPVAPHPQSSRPTRVVINSHFQDFVVNEMLKINPGWTKEGMEEWINTEAGMKHMVKTLMGGNTDVNLAKIKKLEQKVKQQEQALRTQQDEAAEKHQSELNRKAQEQENAHVSIRAQMEDLSKKHQSELSRLTTTSKTQIANEKRKMQNQIADLEAQVMTKDKEYNKLSAWATESYKQTVEMEKEINELKARRGSDSSSLDSYDSDPGFFPRAKTAEIPLSPRPTTDTSQQQPAKLFAPKPIRKNSAWFTSKPVATGGDSEAPCYPNLPTATPRTFANINADMPAIPRSLTNINTDKPVTPRSLFTANANTDKPAAPTLSFLDRLRGTASTAPVAPVQKPTTSAASTIAELDAKLAAAGISI</sequence>
<evidence type="ECO:0000256" key="1">
    <source>
        <dbReference type="SAM" id="MobiDB-lite"/>
    </source>
</evidence>
<feature type="compositionally biased region" description="Polar residues" evidence="1">
    <location>
        <begin position="379"/>
        <end position="391"/>
    </location>
</feature>
<feature type="compositionally biased region" description="Polar residues" evidence="1">
    <location>
        <begin position="241"/>
        <end position="262"/>
    </location>
</feature>
<protein>
    <submittedName>
        <fullName evidence="2">Uncharacterized protein</fullName>
    </submittedName>
</protein>
<accession>A0AAI8Z5Q6</accession>
<feature type="compositionally biased region" description="Basic and acidic residues" evidence="1">
    <location>
        <begin position="338"/>
        <end position="359"/>
    </location>
</feature>
<gene>
    <name evidence="2" type="ORF">LECACI_7A008019</name>
</gene>
<comment type="caution">
    <text evidence="2">The sequence shown here is derived from an EMBL/GenBank/DDBJ whole genome shotgun (WGS) entry which is preliminary data.</text>
</comment>
<proteinExistence type="predicted"/>
<feature type="compositionally biased region" description="Polar residues" evidence="1">
    <location>
        <begin position="473"/>
        <end position="483"/>
    </location>
</feature>
<name>A0AAI8Z5Q6_9PEZI</name>
<evidence type="ECO:0000313" key="2">
    <source>
        <dbReference type="EMBL" id="CAK4032861.1"/>
    </source>
</evidence>
<evidence type="ECO:0000313" key="3">
    <source>
        <dbReference type="Proteomes" id="UP001296104"/>
    </source>
</evidence>
<feature type="region of interest" description="Disordered" evidence="1">
    <location>
        <begin position="331"/>
        <end position="359"/>
    </location>
</feature>
<feature type="compositionally biased region" description="Low complexity" evidence="1">
    <location>
        <begin position="446"/>
        <end position="456"/>
    </location>
</feature>
<dbReference type="AlphaFoldDB" id="A0AAI8Z5Q6"/>
<feature type="region of interest" description="Disordered" evidence="1">
    <location>
        <begin position="438"/>
        <end position="484"/>
    </location>
</feature>
<feature type="compositionally biased region" description="Low complexity" evidence="1">
    <location>
        <begin position="202"/>
        <end position="215"/>
    </location>
</feature>
<feature type="region of interest" description="Disordered" evidence="1">
    <location>
        <begin position="371"/>
        <end position="393"/>
    </location>
</feature>
<dbReference type="Proteomes" id="UP001296104">
    <property type="component" value="Unassembled WGS sequence"/>
</dbReference>
<keyword evidence="3" id="KW-1185">Reference proteome</keyword>